<protein>
    <submittedName>
        <fullName evidence="3">Head GIN domain-containing protein</fullName>
    </submittedName>
</protein>
<comment type="caution">
    <text evidence="3">The sequence shown here is derived from an EMBL/GenBank/DDBJ whole genome shotgun (WGS) entry which is preliminary data.</text>
</comment>
<gene>
    <name evidence="3" type="ORF">ACFQ0I_06615</name>
</gene>
<evidence type="ECO:0000313" key="3">
    <source>
        <dbReference type="EMBL" id="MFD0835430.1"/>
    </source>
</evidence>
<feature type="signal peptide" evidence="1">
    <location>
        <begin position="1"/>
        <end position="21"/>
    </location>
</feature>
<organism evidence="3 4">
    <name type="scientific">Mariniflexile aquimaris</name>
    <dbReference type="NCBI Taxonomy" id="881009"/>
    <lineage>
        <taxon>Bacteria</taxon>
        <taxon>Pseudomonadati</taxon>
        <taxon>Bacteroidota</taxon>
        <taxon>Flavobacteriia</taxon>
        <taxon>Flavobacteriales</taxon>
        <taxon>Flavobacteriaceae</taxon>
        <taxon>Mariniflexile</taxon>
    </lineage>
</organism>
<name>A0ABW3BS90_9FLAO</name>
<feature type="domain" description="Putative auto-transporter adhesin head GIN" evidence="2">
    <location>
        <begin position="46"/>
        <end position="226"/>
    </location>
</feature>
<sequence>MTTLVKIIVATLVSLSLASCNFDINFNNGVKGNGNVTVEQRSINEPFTAIKATEGLDVILTQSNHESISVEADENLQELIITEVVDNVLKIHTKENIGKCKSKKVMVSFRDVSSITATSGSDVKATNTITTQNLELETTSGSDMNLDVNTSTLTCKSTSGSDLKLSGKTIKLMAEATSGSDIKAANLIAESSQVKATSGADITVNTSKELTAKATSGGDIRYLGNPEIVNKSDSSAGSIKKQ</sequence>
<dbReference type="InterPro" id="IPR021255">
    <property type="entry name" value="DUF2807"/>
</dbReference>
<dbReference type="EMBL" id="JBHTIB010000008">
    <property type="protein sequence ID" value="MFD0835430.1"/>
    <property type="molecule type" value="Genomic_DNA"/>
</dbReference>
<dbReference type="Gene3D" id="2.160.20.120">
    <property type="match status" value="1"/>
</dbReference>
<evidence type="ECO:0000313" key="4">
    <source>
        <dbReference type="Proteomes" id="UP001597011"/>
    </source>
</evidence>
<dbReference type="Proteomes" id="UP001597011">
    <property type="component" value="Unassembled WGS sequence"/>
</dbReference>
<dbReference type="PROSITE" id="PS51257">
    <property type="entry name" value="PROKAR_LIPOPROTEIN"/>
    <property type="match status" value="1"/>
</dbReference>
<reference evidence="4" key="1">
    <citation type="journal article" date="2019" name="Int. J. Syst. Evol. Microbiol.">
        <title>The Global Catalogue of Microorganisms (GCM) 10K type strain sequencing project: providing services to taxonomists for standard genome sequencing and annotation.</title>
        <authorList>
            <consortium name="The Broad Institute Genomics Platform"/>
            <consortium name="The Broad Institute Genome Sequencing Center for Infectious Disease"/>
            <person name="Wu L."/>
            <person name="Ma J."/>
        </authorList>
    </citation>
    <scope>NUCLEOTIDE SEQUENCE [LARGE SCALE GENOMIC DNA]</scope>
    <source>
        <strain evidence="4">CCUG 60529</strain>
    </source>
</reference>
<keyword evidence="4" id="KW-1185">Reference proteome</keyword>
<evidence type="ECO:0000259" key="2">
    <source>
        <dbReference type="Pfam" id="PF10988"/>
    </source>
</evidence>
<accession>A0ABW3BS90</accession>
<dbReference type="RefSeq" id="WP_379940577.1">
    <property type="nucleotide sequence ID" value="NZ_JBHTIB010000008.1"/>
</dbReference>
<evidence type="ECO:0000256" key="1">
    <source>
        <dbReference type="SAM" id="SignalP"/>
    </source>
</evidence>
<dbReference type="Pfam" id="PF10988">
    <property type="entry name" value="DUF2807"/>
    <property type="match status" value="1"/>
</dbReference>
<feature type="chain" id="PRO_5046361202" evidence="1">
    <location>
        <begin position="22"/>
        <end position="242"/>
    </location>
</feature>
<keyword evidence="1" id="KW-0732">Signal</keyword>
<proteinExistence type="predicted"/>